<dbReference type="InterPro" id="IPR018120">
    <property type="entry name" value="Glyco_hydro_1_AS"/>
</dbReference>
<keyword evidence="5" id="KW-0136">Cellulose degradation</keyword>
<dbReference type="SUPFAM" id="SSF51445">
    <property type="entry name" value="(Trans)glycosidases"/>
    <property type="match status" value="1"/>
</dbReference>
<dbReference type="Proteomes" id="UP000051269">
    <property type="component" value="Unassembled WGS sequence"/>
</dbReference>
<accession>A0A0R2RRM8</accession>
<reference evidence="13 14" key="1">
    <citation type="submission" date="2015-10" db="EMBL/GenBank/DDBJ databases">
        <title>Metagenome-Assembled Genomes uncover a global brackish microbiome.</title>
        <authorList>
            <person name="Hugerth L.W."/>
            <person name="Larsson J."/>
            <person name="Alneberg J."/>
            <person name="Lindh M.V."/>
            <person name="Legrand C."/>
            <person name="Pinhassi J."/>
            <person name="Andersson A.F."/>
        </authorList>
    </citation>
    <scope>NUCLEOTIDE SEQUENCE [LARGE SCALE GENOMIC DNA]</scope>
    <source>
        <strain evidence="13">BACL18 MAG-120507-bin52</strain>
    </source>
</reference>
<evidence type="ECO:0000313" key="14">
    <source>
        <dbReference type="Proteomes" id="UP000051269"/>
    </source>
</evidence>
<sequence>MPDPKAQEKKKGFPADFLWGAATAAYQVEGAYREDGRGASVWDKFCDTPGRIQEGHTGKVACDHYHRFRDDIQLMKKLGLKSYRFSISWTRILPSGTGTVEPRGLAFYSKLVDALLEAGIRPFCTLFHWDYPSVLFGKDGWRNPESPRWFAEYCAVVGKALGDRVEDWLTLNEPQVFVALGHGAGFHAPGEKYSMADQLKIVRHVQLAHGLGVQALRAIGGKRFRIGWAPVGTVQYPATSNPADIEIAQKSTYGCSAGNLFNNTLWNDPVIFGKVPDAAREAFGKDLPPYTDSDLKTMCQPMDFFGLNLYQGTPVIRGPGGKEKAVPFPPGSPRTTFQWPVTPESLYWVVRFLYERYHLPVVITENGMSISDWIAEDGKVHDPQRIDFLSRYLKQLKRAVTDGYPVIGYYHWTFLDNFEWAEGYRQRFGLIYVDFETQVRTPKDSYYWYQEQIRTNGDLL</sequence>
<dbReference type="NCBIfam" id="TIGR03356">
    <property type="entry name" value="BGL"/>
    <property type="match status" value="1"/>
</dbReference>
<evidence type="ECO:0000256" key="1">
    <source>
        <dbReference type="ARBA" id="ARBA00000448"/>
    </source>
</evidence>
<keyword evidence="7 12" id="KW-0326">Glycosidase</keyword>
<keyword evidence="6" id="KW-0119">Carbohydrate metabolism</keyword>
<evidence type="ECO:0000256" key="7">
    <source>
        <dbReference type="ARBA" id="ARBA00023295"/>
    </source>
</evidence>
<feature type="binding site" evidence="10">
    <location>
        <position position="128"/>
    </location>
    <ligand>
        <name>substrate</name>
    </ligand>
</feature>
<protein>
    <recommendedName>
        <fullName evidence="3 12">Beta-glucosidase</fullName>
        <ecNumber evidence="3 12">3.2.1.21</ecNumber>
    </recommendedName>
</protein>
<evidence type="ECO:0000313" key="13">
    <source>
        <dbReference type="EMBL" id="KRO62842.1"/>
    </source>
</evidence>
<name>A0A0R2RRM8_9BACT</name>
<gene>
    <name evidence="13" type="ORF">ABR82_04855</name>
</gene>
<dbReference type="GO" id="GO:0030245">
    <property type="term" value="P:cellulose catabolic process"/>
    <property type="evidence" value="ECO:0007669"/>
    <property type="project" value="UniProtKB-KW"/>
</dbReference>
<dbReference type="GO" id="GO:0005829">
    <property type="term" value="C:cytosol"/>
    <property type="evidence" value="ECO:0007669"/>
    <property type="project" value="TreeGrafter"/>
</dbReference>
<dbReference type="InterPro" id="IPR017853">
    <property type="entry name" value="GH"/>
</dbReference>
<dbReference type="EC" id="3.2.1.21" evidence="3 12"/>
<evidence type="ECO:0000256" key="11">
    <source>
        <dbReference type="PROSITE-ProRule" id="PRU10055"/>
    </source>
</evidence>
<dbReference type="PANTHER" id="PTHR10353">
    <property type="entry name" value="GLYCOSYL HYDROLASE"/>
    <property type="match status" value="1"/>
</dbReference>
<organism evidence="13 14">
    <name type="scientific">Verrucomicrobia subdivision 6 bacterium BACL9 MAG-120507-bin52</name>
    <dbReference type="NCBI Taxonomy" id="1655590"/>
    <lineage>
        <taxon>Bacteria</taxon>
        <taxon>Pseudomonadati</taxon>
        <taxon>Verrucomicrobiota</taxon>
        <taxon>Verrucomicrobiia</taxon>
        <taxon>Verrucomicrobiales</taxon>
        <taxon>Verrucomicrobia subdivision 6</taxon>
    </lineage>
</organism>
<dbReference type="InterPro" id="IPR001360">
    <property type="entry name" value="Glyco_hydro_1"/>
</dbReference>
<dbReference type="Gene3D" id="3.20.20.80">
    <property type="entry name" value="Glycosidases"/>
    <property type="match status" value="1"/>
</dbReference>
<feature type="binding site" evidence="10">
    <location>
        <position position="412"/>
    </location>
    <ligand>
        <name>substrate</name>
    </ligand>
</feature>
<dbReference type="PRINTS" id="PR00131">
    <property type="entry name" value="GLHYDRLASE1"/>
</dbReference>
<feature type="active site" description="Nucleophile" evidence="9 11">
    <location>
        <position position="365"/>
    </location>
</feature>
<evidence type="ECO:0000256" key="12">
    <source>
        <dbReference type="RuleBase" id="RU361175"/>
    </source>
</evidence>
<dbReference type="PANTHER" id="PTHR10353:SF36">
    <property type="entry name" value="LP05116P"/>
    <property type="match status" value="1"/>
</dbReference>
<dbReference type="EMBL" id="LIBO01000029">
    <property type="protein sequence ID" value="KRO62842.1"/>
    <property type="molecule type" value="Genomic_DNA"/>
</dbReference>
<proteinExistence type="inferred from homology"/>
<evidence type="ECO:0000256" key="10">
    <source>
        <dbReference type="PIRSR" id="PIRSR617736-2"/>
    </source>
</evidence>
<dbReference type="FunFam" id="3.20.20.80:FF:000004">
    <property type="entry name" value="Beta-glucosidase 6-phospho-beta-glucosidase"/>
    <property type="match status" value="1"/>
</dbReference>
<evidence type="ECO:0000256" key="9">
    <source>
        <dbReference type="PIRSR" id="PIRSR617736-1"/>
    </source>
</evidence>
<keyword evidence="8" id="KW-0624">Polysaccharide degradation</keyword>
<feature type="binding site" evidence="10">
    <location>
        <position position="310"/>
    </location>
    <ligand>
        <name>substrate</name>
    </ligand>
</feature>
<comment type="similarity">
    <text evidence="2 12">Belongs to the glycosyl hydrolase 1 family.</text>
</comment>
<dbReference type="PROSITE" id="PS00653">
    <property type="entry name" value="GLYCOSYL_HYDROL_F1_2"/>
    <property type="match status" value="1"/>
</dbReference>
<evidence type="ECO:0000256" key="5">
    <source>
        <dbReference type="ARBA" id="ARBA00023001"/>
    </source>
</evidence>
<evidence type="ECO:0000256" key="6">
    <source>
        <dbReference type="ARBA" id="ARBA00023277"/>
    </source>
</evidence>
<evidence type="ECO:0000256" key="4">
    <source>
        <dbReference type="ARBA" id="ARBA00022801"/>
    </source>
</evidence>
<feature type="binding site" evidence="10">
    <location>
        <position position="27"/>
    </location>
    <ligand>
        <name>substrate</name>
    </ligand>
</feature>
<evidence type="ECO:0000256" key="2">
    <source>
        <dbReference type="ARBA" id="ARBA00010838"/>
    </source>
</evidence>
<feature type="active site" description="Proton donor" evidence="9">
    <location>
        <position position="173"/>
    </location>
</feature>
<evidence type="ECO:0000256" key="8">
    <source>
        <dbReference type="ARBA" id="ARBA00023326"/>
    </source>
</evidence>
<feature type="binding site" evidence="10">
    <location>
        <position position="172"/>
    </location>
    <ligand>
        <name>substrate</name>
    </ligand>
</feature>
<dbReference type="InterPro" id="IPR017736">
    <property type="entry name" value="Glyco_hydro_1_beta-glucosidase"/>
</dbReference>
<dbReference type="PROSITE" id="PS00572">
    <property type="entry name" value="GLYCOSYL_HYDROL_F1_1"/>
    <property type="match status" value="1"/>
</dbReference>
<feature type="binding site" evidence="10">
    <location>
        <begin position="419"/>
        <end position="420"/>
    </location>
    <ligand>
        <name>substrate</name>
    </ligand>
</feature>
<comment type="catalytic activity">
    <reaction evidence="1 12">
        <text>Hydrolysis of terminal, non-reducing beta-D-glucosyl residues with release of beta-D-glucose.</text>
        <dbReference type="EC" id="3.2.1.21"/>
    </reaction>
</comment>
<dbReference type="AlphaFoldDB" id="A0A0R2RRM8"/>
<dbReference type="InterPro" id="IPR033132">
    <property type="entry name" value="GH_1_N_CS"/>
</dbReference>
<keyword evidence="4 12" id="KW-0378">Hydrolase</keyword>
<dbReference type="GO" id="GO:0008422">
    <property type="term" value="F:beta-glucosidase activity"/>
    <property type="evidence" value="ECO:0007669"/>
    <property type="project" value="UniProtKB-EC"/>
</dbReference>
<comment type="caution">
    <text evidence="13">The sequence shown here is derived from an EMBL/GenBank/DDBJ whole genome shotgun (WGS) entry which is preliminary data.</text>
</comment>
<evidence type="ECO:0000256" key="3">
    <source>
        <dbReference type="ARBA" id="ARBA00012744"/>
    </source>
</evidence>
<dbReference type="Pfam" id="PF00232">
    <property type="entry name" value="Glyco_hydro_1"/>
    <property type="match status" value="1"/>
</dbReference>